<evidence type="ECO:0000259" key="1">
    <source>
        <dbReference type="Pfam" id="PF00534"/>
    </source>
</evidence>
<dbReference type="Proteomes" id="UP000541185">
    <property type="component" value="Unassembled WGS sequence"/>
</dbReference>
<comment type="caution">
    <text evidence="2">The sequence shown here is derived from an EMBL/GenBank/DDBJ whole genome shotgun (WGS) entry which is preliminary data.</text>
</comment>
<keyword evidence="2" id="KW-0808">Transferase</keyword>
<dbReference type="InterPro" id="IPR001296">
    <property type="entry name" value="Glyco_trans_1"/>
</dbReference>
<dbReference type="Pfam" id="PF00534">
    <property type="entry name" value="Glycos_transf_1"/>
    <property type="match status" value="1"/>
</dbReference>
<reference evidence="2 3" key="1">
    <citation type="submission" date="2020-04" db="EMBL/GenBank/DDBJ databases">
        <title>Ramlibacter sp. G-1-2-2 isolated from soil.</title>
        <authorList>
            <person name="Dahal R.H."/>
        </authorList>
    </citation>
    <scope>NUCLEOTIDE SEQUENCE [LARGE SCALE GENOMIC DNA]</scope>
    <source>
        <strain evidence="2 3">G-1-2-2</strain>
    </source>
</reference>
<dbReference type="PANTHER" id="PTHR46401">
    <property type="entry name" value="GLYCOSYLTRANSFERASE WBBK-RELATED"/>
    <property type="match status" value="1"/>
</dbReference>
<proteinExistence type="predicted"/>
<accession>A0A848HAP4</accession>
<dbReference type="EMBL" id="JABBFX010000001">
    <property type="protein sequence ID" value="NML45533.1"/>
    <property type="molecule type" value="Genomic_DNA"/>
</dbReference>
<dbReference type="AlphaFoldDB" id="A0A848HAP4"/>
<sequence>MEGSLLIDVSRLMGRASRGRLPTGVDRVCLAHVERFGARAQAVLQWQGWRRIAPYGASQELFALLRSPDAAFRAQATRVVASACLPPWPSQQGRGRVYFNHGHARLEDAGLAGWLRRTGQRPVYMVHDLIPLTHPEYCRPGEQERHARRLQQLLASAAGVLANSEHTAEGLRRFAQDRQLALPPLQAAPLAPADLRAPSTGAPLARPYFVVLGTIEPRKNHWLLLHLWRELVAQLGADAPHLVVIGQRGWECENVVDLLERCEALRGVVHELPACSDEELAGWLAHARALLFPSFAEGYGLPLVEALRLGTPAIASPLPAFHEIAGDVPDYVAPLDGPGWARAIRDYAQPHSVRRAAQIERMAGFATPTWDRHFEQVEALLERLR</sequence>
<feature type="domain" description="Glycosyl transferase family 1" evidence="1">
    <location>
        <begin position="201"/>
        <end position="327"/>
    </location>
</feature>
<keyword evidence="3" id="KW-1185">Reference proteome</keyword>
<dbReference type="PANTHER" id="PTHR46401:SF9">
    <property type="entry name" value="MANNOSYLTRANSFERASE A"/>
    <property type="match status" value="1"/>
</dbReference>
<protein>
    <submittedName>
        <fullName evidence="2">Glycosyltransferase family 4 protein</fullName>
    </submittedName>
</protein>
<evidence type="ECO:0000313" key="2">
    <source>
        <dbReference type="EMBL" id="NML45533.1"/>
    </source>
</evidence>
<dbReference type="CDD" id="cd03809">
    <property type="entry name" value="GT4_MtfB-like"/>
    <property type="match status" value="1"/>
</dbReference>
<dbReference type="RefSeq" id="WP_169419598.1">
    <property type="nucleotide sequence ID" value="NZ_JABBFX010000001.1"/>
</dbReference>
<dbReference type="GO" id="GO:0016757">
    <property type="term" value="F:glycosyltransferase activity"/>
    <property type="evidence" value="ECO:0007669"/>
    <property type="project" value="InterPro"/>
</dbReference>
<evidence type="ECO:0000313" key="3">
    <source>
        <dbReference type="Proteomes" id="UP000541185"/>
    </source>
</evidence>
<dbReference type="SUPFAM" id="SSF53756">
    <property type="entry name" value="UDP-Glycosyltransferase/glycogen phosphorylase"/>
    <property type="match status" value="1"/>
</dbReference>
<gene>
    <name evidence="2" type="ORF">HHL11_17405</name>
</gene>
<organism evidence="2 3">
    <name type="scientific">Ramlibacter agri</name>
    <dbReference type="NCBI Taxonomy" id="2728837"/>
    <lineage>
        <taxon>Bacteria</taxon>
        <taxon>Pseudomonadati</taxon>
        <taxon>Pseudomonadota</taxon>
        <taxon>Betaproteobacteria</taxon>
        <taxon>Burkholderiales</taxon>
        <taxon>Comamonadaceae</taxon>
        <taxon>Ramlibacter</taxon>
    </lineage>
</organism>
<dbReference type="Gene3D" id="3.40.50.2000">
    <property type="entry name" value="Glycogen Phosphorylase B"/>
    <property type="match status" value="1"/>
</dbReference>
<name>A0A848HAP4_9BURK</name>